<feature type="chain" id="PRO_5039622506" description="Phosphatidylinositol-specific phospholipase C X domain-containing protein" evidence="1">
    <location>
        <begin position="21"/>
        <end position="201"/>
    </location>
</feature>
<feature type="non-terminal residue" evidence="3">
    <location>
        <position position="1"/>
    </location>
</feature>
<dbReference type="Gene3D" id="3.20.20.190">
    <property type="entry name" value="Phosphatidylinositol (PI) phosphodiesterase"/>
    <property type="match status" value="1"/>
</dbReference>
<dbReference type="InterPro" id="IPR000909">
    <property type="entry name" value="PLipase_C_PInositol-sp_X_dom"/>
</dbReference>
<dbReference type="Proteomes" id="UP001044222">
    <property type="component" value="Unassembled WGS sequence"/>
</dbReference>
<proteinExistence type="predicted"/>
<dbReference type="InterPro" id="IPR051057">
    <property type="entry name" value="PI-PLC_domain"/>
</dbReference>
<dbReference type="GO" id="GO:0008081">
    <property type="term" value="F:phosphoric diester hydrolase activity"/>
    <property type="evidence" value="ECO:0007669"/>
    <property type="project" value="InterPro"/>
</dbReference>
<organism evidence="3 4">
    <name type="scientific">Anguilla anguilla</name>
    <name type="common">European freshwater eel</name>
    <name type="synonym">Muraena anguilla</name>
    <dbReference type="NCBI Taxonomy" id="7936"/>
    <lineage>
        <taxon>Eukaryota</taxon>
        <taxon>Metazoa</taxon>
        <taxon>Chordata</taxon>
        <taxon>Craniata</taxon>
        <taxon>Vertebrata</taxon>
        <taxon>Euteleostomi</taxon>
        <taxon>Actinopterygii</taxon>
        <taxon>Neopterygii</taxon>
        <taxon>Teleostei</taxon>
        <taxon>Anguilliformes</taxon>
        <taxon>Anguillidae</taxon>
        <taxon>Anguilla</taxon>
    </lineage>
</organism>
<evidence type="ECO:0000259" key="2">
    <source>
        <dbReference type="SMART" id="SM00148"/>
    </source>
</evidence>
<dbReference type="EMBL" id="JAFIRN010000002">
    <property type="protein sequence ID" value="KAG5854046.1"/>
    <property type="molecule type" value="Genomic_DNA"/>
</dbReference>
<accession>A0A9D3MUB6</accession>
<name>A0A9D3MUB6_ANGAN</name>
<keyword evidence="4" id="KW-1185">Reference proteome</keyword>
<dbReference type="SUPFAM" id="SSF51695">
    <property type="entry name" value="PLC-like phosphodiesterases"/>
    <property type="match status" value="1"/>
</dbReference>
<dbReference type="GO" id="GO:0006629">
    <property type="term" value="P:lipid metabolic process"/>
    <property type="evidence" value="ECO:0007669"/>
    <property type="project" value="InterPro"/>
</dbReference>
<reference evidence="3" key="1">
    <citation type="submission" date="2021-01" db="EMBL/GenBank/DDBJ databases">
        <title>A chromosome-scale assembly of European eel, Anguilla anguilla.</title>
        <authorList>
            <person name="Henkel C."/>
            <person name="Jong-Raadsen S.A."/>
            <person name="Dufour S."/>
            <person name="Weltzien F.-A."/>
            <person name="Palstra A.P."/>
            <person name="Pelster B."/>
            <person name="Spaink H.P."/>
            <person name="Van Den Thillart G.E."/>
            <person name="Jansen H."/>
            <person name="Zahm M."/>
            <person name="Klopp C."/>
            <person name="Cedric C."/>
            <person name="Louis A."/>
            <person name="Berthelot C."/>
            <person name="Parey E."/>
            <person name="Roest Crollius H."/>
            <person name="Montfort J."/>
            <person name="Robinson-Rechavi M."/>
            <person name="Bucao C."/>
            <person name="Bouchez O."/>
            <person name="Gislard M."/>
            <person name="Lluch J."/>
            <person name="Milhes M."/>
            <person name="Lampietro C."/>
            <person name="Lopez Roques C."/>
            <person name="Donnadieu C."/>
            <person name="Braasch I."/>
            <person name="Desvignes T."/>
            <person name="Postlethwait J."/>
            <person name="Bobe J."/>
            <person name="Guiguen Y."/>
            <person name="Dirks R."/>
        </authorList>
    </citation>
    <scope>NUCLEOTIDE SEQUENCE</scope>
    <source>
        <strain evidence="3">Tag_6206</strain>
        <tissue evidence="3">Liver</tissue>
    </source>
</reference>
<sequence length="201" mass="23257">MEKIIVLFLFIRVFTLQCHAQDELSFNELAELYPEWENPDWMRQANEDLLLSEVTIPGAHDATALRGGRFAKCQAWSLEDQLSAGLRYFDLRVDGSLQLVHGPIKMNMKLAEVLDTIVKFLKEHNKETVLLRVKPENRKDTVFDKTMELLKQDNIKPFVYMLDGSSDNNPKLKTVRGKIVLLKLPDKFNFGISYFSTHKKN</sequence>
<dbReference type="AlphaFoldDB" id="A0A9D3MUB6"/>
<feature type="domain" description="Phosphatidylinositol-specific phospholipase C X" evidence="2">
    <location>
        <begin position="45"/>
        <end position="184"/>
    </location>
</feature>
<feature type="signal peptide" evidence="1">
    <location>
        <begin position="1"/>
        <end position="20"/>
    </location>
</feature>
<gene>
    <name evidence="3" type="ORF">ANANG_G00033360</name>
</gene>
<evidence type="ECO:0000313" key="4">
    <source>
        <dbReference type="Proteomes" id="UP001044222"/>
    </source>
</evidence>
<dbReference type="InterPro" id="IPR017946">
    <property type="entry name" value="PLC-like_Pdiesterase_TIM-brl"/>
</dbReference>
<dbReference type="PROSITE" id="PS50007">
    <property type="entry name" value="PIPLC_X_DOMAIN"/>
    <property type="match status" value="1"/>
</dbReference>
<comment type="caution">
    <text evidence="3">The sequence shown here is derived from an EMBL/GenBank/DDBJ whole genome shotgun (WGS) entry which is preliminary data.</text>
</comment>
<evidence type="ECO:0000313" key="3">
    <source>
        <dbReference type="EMBL" id="KAG5854046.1"/>
    </source>
</evidence>
<dbReference type="Pfam" id="PF00388">
    <property type="entry name" value="PI-PLC-X"/>
    <property type="match status" value="1"/>
</dbReference>
<dbReference type="PANTHER" id="PTHR13593:SF147">
    <property type="entry name" value="1-PHOSPHATIDYLINOSITOL PHOSPHODIESTERASE-LIKE-RELATED"/>
    <property type="match status" value="1"/>
</dbReference>
<evidence type="ECO:0000256" key="1">
    <source>
        <dbReference type="SAM" id="SignalP"/>
    </source>
</evidence>
<protein>
    <recommendedName>
        <fullName evidence="2">Phosphatidylinositol-specific phospholipase C X domain-containing protein</fullName>
    </recommendedName>
</protein>
<keyword evidence="1" id="KW-0732">Signal</keyword>
<dbReference type="PANTHER" id="PTHR13593">
    <property type="match status" value="1"/>
</dbReference>
<dbReference type="SMART" id="SM00148">
    <property type="entry name" value="PLCXc"/>
    <property type="match status" value="1"/>
</dbReference>